<sequence>MADVHVEAARKAVQPRQFGEIGAQDVQRTGRRGSAAGQREGSAHAAHRAHASKLFPVVTTPRDAMLSPLAGPYRMGAIGRHGAGARDDTGFREVLMAGAASPVRGLDGQGLPGSVGDRRREISLTSSTSAPPRVWLDAPRRREREGVGVARYAAVLAQTLETLGAPPAFVRDAAPSDARAQNRLAAWLRAQRAGVRRLRPAGDDQTWTRRDLFAEAQSYFNRHGRLMELTVPDPPTVMHWTYPVPLAMTGTRNLYTIHDLIPLQRPDLTGVDPRRHRRLLEAVATRADHLVAVSEHTRRALIEILGASPHRVTNTWQASPDAERNSPAEWPPLPPGLVEKGYFVAVGAIDPRKNLTRLAAAWRAAGAPLPLVIVGPDGWRAETVLKGLPSDPRLIRLPWLERRALLALIARARALLFPSLAEGFGLPALEAMHLGAPVLASAEDGLAEVVGDGGLLVAPEDEAALAAAIGRLAGDDRLRETLIRAGSKRALAFSHHAYGRRLAALYQAVADQSLAPLHDAG</sequence>
<dbReference type="AlphaFoldDB" id="A0A2N5CLY5"/>
<dbReference type="GO" id="GO:0016757">
    <property type="term" value="F:glycosyltransferase activity"/>
    <property type="evidence" value="ECO:0007669"/>
    <property type="project" value="InterPro"/>
</dbReference>
<evidence type="ECO:0000313" key="8">
    <source>
        <dbReference type="Proteomes" id="UP000281192"/>
    </source>
</evidence>
<gene>
    <name evidence="5" type="ORF">C1707_18895</name>
    <name evidence="6" type="ORF">CFHF_23660</name>
</gene>
<reference evidence="5 8" key="2">
    <citation type="submission" date="2018-01" db="EMBL/GenBank/DDBJ databases">
        <title>Complete genome sequence of Caulobacter flavus RHGG3.</title>
        <authorList>
            <person name="Yang E."/>
        </authorList>
    </citation>
    <scope>NUCLEOTIDE SEQUENCE [LARGE SCALE GENOMIC DNA]</scope>
    <source>
        <strain evidence="5 8">RHGG3</strain>
    </source>
</reference>
<dbReference type="OrthoDB" id="9801609at2"/>
<accession>A0A2N5CLY5</accession>
<dbReference type="EMBL" id="PJRQ01000048">
    <property type="protein sequence ID" value="PLR06912.1"/>
    <property type="molecule type" value="Genomic_DNA"/>
</dbReference>
<evidence type="ECO:0000259" key="4">
    <source>
        <dbReference type="Pfam" id="PF13439"/>
    </source>
</evidence>
<dbReference type="Proteomes" id="UP000234483">
    <property type="component" value="Unassembled WGS sequence"/>
</dbReference>
<feature type="region of interest" description="Disordered" evidence="2">
    <location>
        <begin position="19"/>
        <end position="48"/>
    </location>
</feature>
<dbReference type="Gene3D" id="3.40.50.2000">
    <property type="entry name" value="Glycogen Phosphorylase B"/>
    <property type="match status" value="2"/>
</dbReference>
<keyword evidence="8" id="KW-1185">Reference proteome</keyword>
<dbReference type="Proteomes" id="UP000281192">
    <property type="component" value="Chromosome"/>
</dbReference>
<dbReference type="CDD" id="cd03809">
    <property type="entry name" value="GT4_MtfB-like"/>
    <property type="match status" value="1"/>
</dbReference>
<proteinExistence type="predicted"/>
<evidence type="ECO:0000256" key="2">
    <source>
        <dbReference type="SAM" id="MobiDB-lite"/>
    </source>
</evidence>
<evidence type="ECO:0000313" key="5">
    <source>
        <dbReference type="EMBL" id="AYV48164.1"/>
    </source>
</evidence>
<organism evidence="6 7">
    <name type="scientific">Caulobacter flavus</name>
    <dbReference type="NCBI Taxonomy" id="1679497"/>
    <lineage>
        <taxon>Bacteria</taxon>
        <taxon>Pseudomonadati</taxon>
        <taxon>Pseudomonadota</taxon>
        <taxon>Alphaproteobacteria</taxon>
        <taxon>Caulobacterales</taxon>
        <taxon>Caulobacteraceae</taxon>
        <taxon>Caulobacter</taxon>
    </lineage>
</organism>
<keyword evidence="1 6" id="KW-0808">Transferase</keyword>
<protein>
    <submittedName>
        <fullName evidence="6">Glycosyltransferase family 1 protein</fullName>
    </submittedName>
</protein>
<evidence type="ECO:0000259" key="3">
    <source>
        <dbReference type="Pfam" id="PF00534"/>
    </source>
</evidence>
<dbReference type="InterPro" id="IPR001296">
    <property type="entry name" value="Glyco_trans_1"/>
</dbReference>
<dbReference type="KEGG" id="cfh:C1707_18895"/>
<feature type="domain" description="Glycosyl transferase family 1" evidence="3">
    <location>
        <begin position="339"/>
        <end position="488"/>
    </location>
</feature>
<name>A0A2N5CLY5_9CAUL</name>
<feature type="domain" description="Glycosyltransferase subfamily 4-like N-terminal" evidence="4">
    <location>
        <begin position="148"/>
        <end position="313"/>
    </location>
</feature>
<evidence type="ECO:0000313" key="7">
    <source>
        <dbReference type="Proteomes" id="UP000234483"/>
    </source>
</evidence>
<dbReference type="EMBL" id="CP026100">
    <property type="protein sequence ID" value="AYV48164.1"/>
    <property type="molecule type" value="Genomic_DNA"/>
</dbReference>
<dbReference type="InterPro" id="IPR028098">
    <property type="entry name" value="Glyco_trans_4-like_N"/>
</dbReference>
<dbReference type="Pfam" id="PF00534">
    <property type="entry name" value="Glycos_transf_1"/>
    <property type="match status" value="1"/>
</dbReference>
<reference evidence="6 7" key="1">
    <citation type="submission" date="2017-12" db="EMBL/GenBank/DDBJ databases">
        <title>The genome sequence of Caulobacter flavus CGMCC1 15093.</title>
        <authorList>
            <person name="Gao J."/>
            <person name="Mao X."/>
            <person name="Sun J."/>
        </authorList>
    </citation>
    <scope>NUCLEOTIDE SEQUENCE [LARGE SCALE GENOMIC DNA]</scope>
    <source>
        <strain evidence="6 7">CGMCC1 15093</strain>
    </source>
</reference>
<evidence type="ECO:0000313" key="6">
    <source>
        <dbReference type="EMBL" id="PLR06912.1"/>
    </source>
</evidence>
<evidence type="ECO:0000256" key="1">
    <source>
        <dbReference type="ARBA" id="ARBA00022679"/>
    </source>
</evidence>
<dbReference type="SUPFAM" id="SSF53756">
    <property type="entry name" value="UDP-Glycosyltransferase/glycogen phosphorylase"/>
    <property type="match status" value="1"/>
</dbReference>
<dbReference type="PANTHER" id="PTHR46401">
    <property type="entry name" value="GLYCOSYLTRANSFERASE WBBK-RELATED"/>
    <property type="match status" value="1"/>
</dbReference>
<dbReference type="PANTHER" id="PTHR46401:SF2">
    <property type="entry name" value="GLYCOSYLTRANSFERASE WBBK-RELATED"/>
    <property type="match status" value="1"/>
</dbReference>
<dbReference type="Pfam" id="PF13439">
    <property type="entry name" value="Glyco_transf_4"/>
    <property type="match status" value="1"/>
</dbReference>
<dbReference type="GO" id="GO:0009103">
    <property type="term" value="P:lipopolysaccharide biosynthetic process"/>
    <property type="evidence" value="ECO:0007669"/>
    <property type="project" value="TreeGrafter"/>
</dbReference>